<accession>A0A0F3GX78</accession>
<dbReference type="EMBL" id="LACI01000537">
    <property type="protein sequence ID" value="KJU86594.1"/>
    <property type="molecule type" value="Genomic_DNA"/>
</dbReference>
<gene>
    <name evidence="1" type="ORF">MBAV_001212</name>
</gene>
<dbReference type="AlphaFoldDB" id="A0A0F3GX78"/>
<evidence type="ECO:0000313" key="1">
    <source>
        <dbReference type="EMBL" id="KJU86594.1"/>
    </source>
</evidence>
<proteinExistence type="predicted"/>
<dbReference type="Proteomes" id="UP000033423">
    <property type="component" value="Unassembled WGS sequence"/>
</dbReference>
<reference evidence="1 2" key="1">
    <citation type="submission" date="2015-02" db="EMBL/GenBank/DDBJ databases">
        <title>Single-cell genomics of uncultivated deep-branching MTB reveals a conserved set of magnetosome genes.</title>
        <authorList>
            <person name="Kolinko S."/>
            <person name="Richter M."/>
            <person name="Glockner F.O."/>
            <person name="Brachmann A."/>
            <person name="Schuler D."/>
        </authorList>
    </citation>
    <scope>NUCLEOTIDE SEQUENCE [LARGE SCALE GENOMIC DNA]</scope>
    <source>
        <strain evidence="1">TM-1</strain>
    </source>
</reference>
<keyword evidence="2" id="KW-1185">Reference proteome</keyword>
<protein>
    <submittedName>
        <fullName evidence="1">Uncharacterized protein</fullName>
    </submittedName>
</protein>
<sequence length="61" mass="6664">MEKQSANPTGIFFIFHGKRKKEGGSAPSSDLPCKGASPLDPFICTVFFNLTMLFLEDTVVP</sequence>
<comment type="caution">
    <text evidence="1">The sequence shown here is derived from an EMBL/GenBank/DDBJ whole genome shotgun (WGS) entry which is preliminary data.</text>
</comment>
<evidence type="ECO:0000313" key="2">
    <source>
        <dbReference type="Proteomes" id="UP000033423"/>
    </source>
</evidence>
<name>A0A0F3GX78_9BACT</name>
<organism evidence="1 2">
    <name type="scientific">Candidatus Magnetobacterium bavaricum</name>
    <dbReference type="NCBI Taxonomy" id="29290"/>
    <lineage>
        <taxon>Bacteria</taxon>
        <taxon>Pseudomonadati</taxon>
        <taxon>Nitrospirota</taxon>
        <taxon>Thermodesulfovibrionia</taxon>
        <taxon>Thermodesulfovibrionales</taxon>
        <taxon>Candidatus Magnetobacteriaceae</taxon>
        <taxon>Candidatus Magnetobacterium</taxon>
    </lineage>
</organism>